<dbReference type="EMBL" id="CABQ01000087">
    <property type="protein sequence ID" value="CBI07321.1"/>
    <property type="molecule type" value="Genomic_DNA"/>
</dbReference>
<accession>E6QJA5</accession>
<sequence>MVDEILSRRVLAFEDRNVWITAYAAWYQHFLAMQPCQDHIATSWARKMAEASLVDFYRRDDQDQIRQAAASMTALLVSMCSPAPVPASPAPTFTNLTPDIAFQSVTSRKLAQISLFS</sequence>
<comment type="caution">
    <text evidence="1">The sequence shown here is derived from an EMBL/GenBank/DDBJ whole genome shotgun (WGS) entry which is preliminary data.</text>
</comment>
<protein>
    <submittedName>
        <fullName evidence="1">Uncharacterized protein</fullName>
    </submittedName>
</protein>
<proteinExistence type="predicted"/>
<name>E6QJA5_9ZZZZ</name>
<dbReference type="AlphaFoldDB" id="E6QJA5"/>
<organism evidence="1">
    <name type="scientific">mine drainage metagenome</name>
    <dbReference type="NCBI Taxonomy" id="410659"/>
    <lineage>
        <taxon>unclassified sequences</taxon>
        <taxon>metagenomes</taxon>
        <taxon>ecological metagenomes</taxon>
    </lineage>
</organism>
<evidence type="ECO:0000313" key="1">
    <source>
        <dbReference type="EMBL" id="CBI07321.1"/>
    </source>
</evidence>
<reference evidence="1" key="1">
    <citation type="submission" date="2009-10" db="EMBL/GenBank/DDBJ databases">
        <title>Diversity of trophic interactions inside an arsenic-rich microbial ecosystem.</title>
        <authorList>
            <person name="Bertin P.N."/>
            <person name="Heinrich-Salmeron A."/>
            <person name="Pelletier E."/>
            <person name="Goulhen-Chollet F."/>
            <person name="Arsene-Ploetze F."/>
            <person name="Gallien S."/>
            <person name="Calteau A."/>
            <person name="Vallenet D."/>
            <person name="Casiot C."/>
            <person name="Chane-Woon-Ming B."/>
            <person name="Giloteaux L."/>
            <person name="Barakat M."/>
            <person name="Bonnefoy V."/>
            <person name="Bruneel O."/>
            <person name="Chandler M."/>
            <person name="Cleiss J."/>
            <person name="Duran R."/>
            <person name="Elbaz-Poulichet F."/>
            <person name="Fonknechten N."/>
            <person name="Lauga B."/>
            <person name="Mornico D."/>
            <person name="Ortet P."/>
            <person name="Schaeffer C."/>
            <person name="Siguier P."/>
            <person name="Alexander Thil Smith A."/>
            <person name="Van Dorsselaer A."/>
            <person name="Weissenbach J."/>
            <person name="Medigue C."/>
            <person name="Le Paslier D."/>
        </authorList>
    </citation>
    <scope>NUCLEOTIDE SEQUENCE</scope>
</reference>
<gene>
    <name evidence="1" type="ORF">CARN6_0653</name>
</gene>